<evidence type="ECO:0000259" key="2">
    <source>
        <dbReference type="SMART" id="SM00382"/>
    </source>
</evidence>
<evidence type="ECO:0000313" key="3">
    <source>
        <dbReference type="EMBL" id="ARD84393.1"/>
    </source>
</evidence>
<dbReference type="PANTHER" id="PTHR23389">
    <property type="entry name" value="CHROMOSOME TRANSMISSION FIDELITY FACTOR 18"/>
    <property type="match status" value="1"/>
</dbReference>
<dbReference type="SMART" id="SM00382">
    <property type="entry name" value="AAA"/>
    <property type="match status" value="1"/>
</dbReference>
<dbReference type="SUPFAM" id="SSF52540">
    <property type="entry name" value="P-loop containing nucleoside triphosphate hydrolases"/>
    <property type="match status" value="1"/>
</dbReference>
<dbReference type="EMBL" id="CP015363">
    <property type="protein sequence ID" value="ARD84393.1"/>
    <property type="molecule type" value="Genomic_DNA"/>
</dbReference>
<dbReference type="GO" id="GO:0016887">
    <property type="term" value="F:ATP hydrolysis activity"/>
    <property type="evidence" value="ECO:0007669"/>
    <property type="project" value="InterPro"/>
</dbReference>
<dbReference type="RefSeq" id="WP_009887533.1">
    <property type="nucleotide sequence ID" value="NZ_CP015363.1"/>
</dbReference>
<keyword evidence="1" id="KW-0235">DNA replication</keyword>
<dbReference type="GO" id="GO:0005524">
    <property type="term" value="F:ATP binding"/>
    <property type="evidence" value="ECO:0007669"/>
    <property type="project" value="InterPro"/>
</dbReference>
<accession>A0A1V0N2M8</accession>
<dbReference type="GeneID" id="16025682"/>
<dbReference type="InterPro" id="IPR003593">
    <property type="entry name" value="AAA+_ATPase"/>
</dbReference>
<reference evidence="3 4" key="1">
    <citation type="submission" date="2011-10" db="EMBL/GenBank/DDBJ databases">
        <title>Metabolic and evolutionary patterns in the extreme acidophile Ferroplasma acidiphilum.</title>
        <authorList>
            <person name="Golyshina O.V."/>
            <person name="Kozyavkin S.A."/>
            <person name="Tatusov R.L."/>
            <person name="Slesarev A.I."/>
            <person name="Golyshin P.N."/>
        </authorList>
    </citation>
    <scope>NUCLEOTIDE SEQUENCE [LARGE SCALE GENOMIC DNA]</scope>
    <source>
        <strain evidence="4">Y</strain>
    </source>
</reference>
<keyword evidence="4" id="KW-1185">Reference proteome</keyword>
<protein>
    <submittedName>
        <fullName evidence="3">Replication factor C large subunit</fullName>
    </submittedName>
</protein>
<dbReference type="NCBIfam" id="NF003229">
    <property type="entry name" value="PRK04195.1-5"/>
    <property type="match status" value="1"/>
</dbReference>
<dbReference type="OrthoDB" id="8658at2157"/>
<dbReference type="Proteomes" id="UP000192050">
    <property type="component" value="Chromosome"/>
</dbReference>
<dbReference type="InterPro" id="IPR003959">
    <property type="entry name" value="ATPase_AAA_core"/>
</dbReference>
<name>A0A1V0N2M8_9ARCH</name>
<organism evidence="3 4">
    <name type="scientific">Ferroplasma acidiphilum</name>
    <dbReference type="NCBI Taxonomy" id="74969"/>
    <lineage>
        <taxon>Archaea</taxon>
        <taxon>Methanobacteriati</taxon>
        <taxon>Thermoplasmatota</taxon>
        <taxon>Thermoplasmata</taxon>
        <taxon>Thermoplasmatales</taxon>
        <taxon>Ferroplasmaceae</taxon>
        <taxon>Ferroplasma</taxon>
    </lineage>
</organism>
<evidence type="ECO:0000313" key="4">
    <source>
        <dbReference type="Proteomes" id="UP000192050"/>
    </source>
</evidence>
<dbReference type="PANTHER" id="PTHR23389:SF6">
    <property type="entry name" value="REPLICATION FACTOR C SUBUNIT 1"/>
    <property type="match status" value="1"/>
</dbReference>
<dbReference type="GO" id="GO:0006260">
    <property type="term" value="P:DNA replication"/>
    <property type="evidence" value="ECO:0007669"/>
    <property type="project" value="UniProtKB-KW"/>
</dbReference>
<dbReference type="AlphaFoldDB" id="A0A1V0N2M8"/>
<gene>
    <name evidence="3" type="ORF">FAD_0478</name>
</gene>
<dbReference type="Pfam" id="PF00004">
    <property type="entry name" value="AAA"/>
    <property type="match status" value="1"/>
</dbReference>
<dbReference type="InterPro" id="IPR027417">
    <property type="entry name" value="P-loop_NTPase"/>
</dbReference>
<dbReference type="KEGG" id="fai:FAD_0478"/>
<feature type="domain" description="AAA+ ATPase" evidence="2">
    <location>
        <begin position="38"/>
        <end position="175"/>
    </location>
</feature>
<sequence>MSLADDYRPSDLNSLLLSNEARQAMISWIDSWMNHSEVKNSLILWGQQGIGKTSAAYALASYAGLPVVEMNASEQRNKESMKKIALMASQYRNLFDDDARMPDKLILIDEADNIFESRSRSSGGDTGGMSELLEIIKNTKNPVIITMNDYYSFKSKNNAREIVSRSVEIEMTPYKRKNEVNYKIFTSGVHSVLKNIAIKENIHINDHEIDGIIRSNEPDIRAMINDLYLYSSRENDYGENSRDKSESIYYLTSDTFRGNDYDTIISALYKMDEDTDFYMKWIDENIPYEYTDPVDLKNTYDLISIADIYYGNRFKNFSLASYGMEITAGISVKAKNRNDHYVKYNFPSFIKKMAMRKKNFELYNTINFAGRMGAISHTSTATISGNMWFYHIMKQKDRKLYSFLSTLLGITEKQTHSAK</sequence>
<evidence type="ECO:0000256" key="1">
    <source>
        <dbReference type="ARBA" id="ARBA00022705"/>
    </source>
</evidence>
<dbReference type="Gene3D" id="3.40.50.300">
    <property type="entry name" value="P-loop containing nucleotide triphosphate hydrolases"/>
    <property type="match status" value="1"/>
</dbReference>
<dbReference type="STRING" id="74969.FAD_0478"/>
<dbReference type="Gene3D" id="1.10.8.60">
    <property type="match status" value="1"/>
</dbReference>
<proteinExistence type="predicted"/>